<dbReference type="GO" id="GO:0046872">
    <property type="term" value="F:metal ion binding"/>
    <property type="evidence" value="ECO:0007669"/>
    <property type="project" value="InterPro"/>
</dbReference>
<evidence type="ECO:0000256" key="4">
    <source>
        <dbReference type="ARBA" id="ARBA00023163"/>
    </source>
</evidence>
<dbReference type="Pfam" id="PF02607">
    <property type="entry name" value="B12-binding_2"/>
    <property type="match status" value="1"/>
</dbReference>
<dbReference type="SUPFAM" id="SSF46955">
    <property type="entry name" value="Putative DNA-binding domain"/>
    <property type="match status" value="1"/>
</dbReference>
<reference evidence="6 7" key="1">
    <citation type="submission" date="2018-03" db="EMBL/GenBank/DDBJ databases">
        <title>Genomic Encyclopedia of Archaeal and Bacterial Type Strains, Phase II (KMG-II): from individual species to whole genera.</title>
        <authorList>
            <person name="Goeker M."/>
        </authorList>
    </citation>
    <scope>NUCLEOTIDE SEQUENCE [LARGE SCALE GENOMIC DNA]</scope>
    <source>
        <strain evidence="6 7">DSM 100346</strain>
    </source>
</reference>
<dbReference type="GO" id="GO:0031419">
    <property type="term" value="F:cobalamin binding"/>
    <property type="evidence" value="ECO:0007669"/>
    <property type="project" value="InterPro"/>
</dbReference>
<dbReference type="Proteomes" id="UP000245880">
    <property type="component" value="Unassembled WGS sequence"/>
</dbReference>
<evidence type="ECO:0000259" key="5">
    <source>
        <dbReference type="PROSITE" id="PS50937"/>
    </source>
</evidence>
<dbReference type="PANTHER" id="PTHR30204">
    <property type="entry name" value="REDOX-CYCLING DRUG-SENSING TRANSCRIPTIONAL ACTIVATOR SOXR"/>
    <property type="match status" value="1"/>
</dbReference>
<dbReference type="AlphaFoldDB" id="A0A316AP20"/>
<dbReference type="EMBL" id="QGDT01000003">
    <property type="protein sequence ID" value="PWJ59069.1"/>
    <property type="molecule type" value="Genomic_DNA"/>
</dbReference>
<keyword evidence="7" id="KW-1185">Reference proteome</keyword>
<sequence length="295" mass="34048">MAEYSIKDLENITSLKAHTIRIWEQRYGLLTPQRTATNIRFYTDDDLKKLLSVMMLMEAGMKISAIGKLSDVEWKQKVEEAIEQESTGPQKLAVKINQTRIAILEYDEISIHAVLDELIGELGIDDTYEKFIYPLLVKTGLWWMNDKMTPAQEHFFSNIIRKRLFSVIANLENRKTSKQKWILFLNEKEEHEIGLLYSYYLIIRQGAQALYLGSRVPFENLKEVAAVYGPTHLCTFCVSNQPETYLKKFIEQLAAHFPQQSICVSGPSNYLNNLLAEKNIIALHSVEQLKNQLQS</sequence>
<dbReference type="InterPro" id="IPR036594">
    <property type="entry name" value="Meth_synthase_dom"/>
</dbReference>
<dbReference type="InterPro" id="IPR000551">
    <property type="entry name" value="MerR-type_HTH_dom"/>
</dbReference>
<dbReference type="InterPro" id="IPR009061">
    <property type="entry name" value="DNA-bd_dom_put_sf"/>
</dbReference>
<dbReference type="PROSITE" id="PS50937">
    <property type="entry name" value="HTH_MERR_2"/>
    <property type="match status" value="1"/>
</dbReference>
<dbReference type="InterPro" id="IPR047057">
    <property type="entry name" value="MerR_fam"/>
</dbReference>
<dbReference type="CDD" id="cd01104">
    <property type="entry name" value="HTH_MlrA-CarA"/>
    <property type="match status" value="1"/>
</dbReference>
<evidence type="ECO:0000256" key="3">
    <source>
        <dbReference type="ARBA" id="ARBA00023125"/>
    </source>
</evidence>
<evidence type="ECO:0000256" key="1">
    <source>
        <dbReference type="ARBA" id="ARBA00022491"/>
    </source>
</evidence>
<evidence type="ECO:0000313" key="7">
    <source>
        <dbReference type="Proteomes" id="UP000245880"/>
    </source>
</evidence>
<dbReference type="Gene3D" id="1.10.1240.10">
    <property type="entry name" value="Methionine synthase domain"/>
    <property type="match status" value="1"/>
</dbReference>
<evidence type="ECO:0000313" key="6">
    <source>
        <dbReference type="EMBL" id="PWJ59069.1"/>
    </source>
</evidence>
<dbReference type="InterPro" id="IPR036724">
    <property type="entry name" value="Cobalamin-bd_sf"/>
</dbReference>
<feature type="domain" description="HTH merR-type" evidence="5">
    <location>
        <begin position="3"/>
        <end position="72"/>
    </location>
</feature>
<accession>A0A316AP20</accession>
<proteinExistence type="predicted"/>
<evidence type="ECO:0000256" key="2">
    <source>
        <dbReference type="ARBA" id="ARBA00023015"/>
    </source>
</evidence>
<keyword evidence="2" id="KW-0805">Transcription regulation</keyword>
<dbReference type="Gene3D" id="3.40.50.280">
    <property type="entry name" value="Cobalamin-binding domain"/>
    <property type="match status" value="1"/>
</dbReference>
<comment type="caution">
    <text evidence="6">The sequence shown here is derived from an EMBL/GenBank/DDBJ whole genome shotgun (WGS) entry which is preliminary data.</text>
</comment>
<keyword evidence="4" id="KW-0804">Transcription</keyword>
<dbReference type="PANTHER" id="PTHR30204:SF69">
    <property type="entry name" value="MERR-FAMILY TRANSCRIPTIONAL REGULATOR"/>
    <property type="match status" value="1"/>
</dbReference>
<dbReference type="Pfam" id="PF13411">
    <property type="entry name" value="MerR_1"/>
    <property type="match status" value="1"/>
</dbReference>
<keyword evidence="3 6" id="KW-0238">DNA-binding</keyword>
<dbReference type="SUPFAM" id="SSF52242">
    <property type="entry name" value="Cobalamin (vitamin B12)-binding domain"/>
    <property type="match status" value="1"/>
</dbReference>
<organism evidence="6 7">
    <name type="scientific">Dyadobacter jejuensis</name>
    <dbReference type="NCBI Taxonomy" id="1082580"/>
    <lineage>
        <taxon>Bacteria</taxon>
        <taxon>Pseudomonadati</taxon>
        <taxon>Bacteroidota</taxon>
        <taxon>Cytophagia</taxon>
        <taxon>Cytophagales</taxon>
        <taxon>Spirosomataceae</taxon>
        <taxon>Dyadobacter</taxon>
    </lineage>
</organism>
<dbReference type="GO" id="GO:0003700">
    <property type="term" value="F:DNA-binding transcription factor activity"/>
    <property type="evidence" value="ECO:0007669"/>
    <property type="project" value="InterPro"/>
</dbReference>
<dbReference type="SMART" id="SM00422">
    <property type="entry name" value="HTH_MERR"/>
    <property type="match status" value="1"/>
</dbReference>
<name>A0A316AP20_9BACT</name>
<keyword evidence="1" id="KW-0678">Repressor</keyword>
<dbReference type="Gene3D" id="1.10.1660.10">
    <property type="match status" value="1"/>
</dbReference>
<dbReference type="InterPro" id="IPR003759">
    <property type="entry name" value="Cbl-bd_cap"/>
</dbReference>
<gene>
    <name evidence="6" type="ORF">CLV98_103442</name>
</gene>
<dbReference type="RefSeq" id="WP_109673968.1">
    <property type="nucleotide sequence ID" value="NZ_QGDT01000003.1"/>
</dbReference>
<dbReference type="OrthoDB" id="9800334at2"/>
<dbReference type="GO" id="GO:0003677">
    <property type="term" value="F:DNA binding"/>
    <property type="evidence" value="ECO:0007669"/>
    <property type="project" value="UniProtKB-KW"/>
</dbReference>
<protein>
    <submittedName>
        <fullName evidence="6">DNA-binding transcriptional MerR regulator</fullName>
    </submittedName>
</protein>